<dbReference type="PANTHER" id="PTHR20914">
    <property type="entry name" value="LY6/PLAUR DOMAIN-CONTAINING PROTEIN 8"/>
    <property type="match status" value="1"/>
</dbReference>
<dbReference type="InterPro" id="IPR050918">
    <property type="entry name" value="CNF-like_PLA2_Inhibitor"/>
</dbReference>
<gene>
    <name evidence="4" type="ORF">PODLI_1B031111</name>
</gene>
<dbReference type="EMBL" id="CANTUW010000001">
    <property type="protein sequence ID" value="CAI7934789.1"/>
    <property type="molecule type" value="Genomic_DNA"/>
</dbReference>
<accession>A0AA35VPJ0</accession>
<organism evidence="4 5">
    <name type="scientific">Podarcis lilfordi</name>
    <name type="common">Lilford's wall lizard</name>
    <dbReference type="NCBI Taxonomy" id="74358"/>
    <lineage>
        <taxon>Eukaryota</taxon>
        <taxon>Metazoa</taxon>
        <taxon>Chordata</taxon>
        <taxon>Craniata</taxon>
        <taxon>Vertebrata</taxon>
        <taxon>Euteleostomi</taxon>
        <taxon>Lepidosauria</taxon>
        <taxon>Squamata</taxon>
        <taxon>Bifurcata</taxon>
        <taxon>Unidentata</taxon>
        <taxon>Episquamata</taxon>
        <taxon>Laterata</taxon>
        <taxon>Lacertibaenia</taxon>
        <taxon>Lacertidae</taxon>
        <taxon>Podarcis</taxon>
    </lineage>
</organism>
<keyword evidence="2" id="KW-0964">Secreted</keyword>
<comment type="caution">
    <text evidence="4">The sequence shown here is derived from an EMBL/GenBank/DDBJ whole genome shotgun (WGS) entry which is preliminary data.</text>
</comment>
<proteinExistence type="predicted"/>
<name>A0AA35VPJ0_9SAUR</name>
<protein>
    <recommendedName>
        <fullName evidence="6">UPAR/Ly6 domain-containing protein</fullName>
    </recommendedName>
</protein>
<evidence type="ECO:0000313" key="4">
    <source>
        <dbReference type="EMBL" id="CAI7934789.1"/>
    </source>
</evidence>
<dbReference type="Proteomes" id="UP001178461">
    <property type="component" value="Unassembled WGS sequence"/>
</dbReference>
<reference evidence="4" key="1">
    <citation type="submission" date="2022-12" db="EMBL/GenBank/DDBJ databases">
        <authorList>
            <person name="Alioto T."/>
            <person name="Alioto T."/>
            <person name="Gomez Garrido J."/>
        </authorList>
    </citation>
    <scope>NUCLEOTIDE SEQUENCE</scope>
</reference>
<dbReference type="PANTHER" id="PTHR20914:SF9">
    <property type="entry name" value="COILED, ISOFORM A"/>
    <property type="match status" value="1"/>
</dbReference>
<keyword evidence="3" id="KW-1015">Disulfide bond</keyword>
<keyword evidence="5" id="KW-1185">Reference proteome</keyword>
<evidence type="ECO:0000256" key="1">
    <source>
        <dbReference type="ARBA" id="ARBA00004613"/>
    </source>
</evidence>
<sequence length="117" mass="13053">MRSFTKCCQTLFCNKKSITHLHRQLNGLTCPILGPSGPVVSERPKPIRCYGDETRCLEFVLVRDDSEVPNEVVRACATPSFCEMAKMSMHIDAISGTITEARCCESVRSEEQLNIEG</sequence>
<dbReference type="InterPro" id="IPR045860">
    <property type="entry name" value="Snake_toxin-like_sf"/>
</dbReference>
<evidence type="ECO:0000313" key="5">
    <source>
        <dbReference type="Proteomes" id="UP001178461"/>
    </source>
</evidence>
<evidence type="ECO:0000256" key="3">
    <source>
        <dbReference type="ARBA" id="ARBA00023157"/>
    </source>
</evidence>
<dbReference type="GO" id="GO:0005576">
    <property type="term" value="C:extracellular region"/>
    <property type="evidence" value="ECO:0007669"/>
    <property type="project" value="UniProtKB-SubCell"/>
</dbReference>
<evidence type="ECO:0000256" key="2">
    <source>
        <dbReference type="ARBA" id="ARBA00022525"/>
    </source>
</evidence>
<dbReference type="AlphaFoldDB" id="A0AA35VPJ0"/>
<dbReference type="Gene3D" id="2.10.60.10">
    <property type="entry name" value="CD59"/>
    <property type="match status" value="1"/>
</dbReference>
<dbReference type="SUPFAM" id="SSF57302">
    <property type="entry name" value="Snake toxin-like"/>
    <property type="match status" value="1"/>
</dbReference>
<evidence type="ECO:0008006" key="6">
    <source>
        <dbReference type="Google" id="ProtNLM"/>
    </source>
</evidence>
<comment type="subcellular location">
    <subcellularLocation>
        <location evidence="1">Secreted</location>
    </subcellularLocation>
</comment>